<evidence type="ECO:0000313" key="2">
    <source>
        <dbReference type="EMBL" id="URE34280.1"/>
    </source>
</evidence>
<dbReference type="EMBL" id="CP097510">
    <property type="protein sequence ID" value="URE34280.1"/>
    <property type="molecule type" value="Genomic_DNA"/>
</dbReference>
<keyword evidence="3" id="KW-1185">Reference proteome</keyword>
<evidence type="ECO:0000313" key="3">
    <source>
        <dbReference type="Proteomes" id="UP001055439"/>
    </source>
</evidence>
<accession>A0A9E7L126</accession>
<dbReference type="Proteomes" id="UP001055439">
    <property type="component" value="Chromosome 8"/>
</dbReference>
<organism evidence="2 3">
    <name type="scientific">Musa troglodytarum</name>
    <name type="common">fe'i banana</name>
    <dbReference type="NCBI Taxonomy" id="320322"/>
    <lineage>
        <taxon>Eukaryota</taxon>
        <taxon>Viridiplantae</taxon>
        <taxon>Streptophyta</taxon>
        <taxon>Embryophyta</taxon>
        <taxon>Tracheophyta</taxon>
        <taxon>Spermatophyta</taxon>
        <taxon>Magnoliopsida</taxon>
        <taxon>Liliopsida</taxon>
        <taxon>Zingiberales</taxon>
        <taxon>Musaceae</taxon>
        <taxon>Musa</taxon>
    </lineage>
</organism>
<gene>
    <name evidence="2" type="ORF">MUK42_15415</name>
</gene>
<reference evidence="2" key="1">
    <citation type="submission" date="2022-05" db="EMBL/GenBank/DDBJ databases">
        <title>The Musa troglodytarum L. genome provides insights into the mechanism of non-climacteric behaviour and enrichment of carotenoids.</title>
        <authorList>
            <person name="Wang J."/>
        </authorList>
    </citation>
    <scope>NUCLEOTIDE SEQUENCE</scope>
    <source>
        <tissue evidence="2">Leaf</tissue>
    </source>
</reference>
<protein>
    <submittedName>
        <fullName evidence="2">Uncharacterized protein</fullName>
    </submittedName>
</protein>
<feature type="region of interest" description="Disordered" evidence="1">
    <location>
        <begin position="61"/>
        <end position="80"/>
    </location>
</feature>
<name>A0A9E7L126_9LILI</name>
<proteinExistence type="predicted"/>
<dbReference type="AlphaFoldDB" id="A0A9E7L126"/>
<evidence type="ECO:0000256" key="1">
    <source>
        <dbReference type="SAM" id="MobiDB-lite"/>
    </source>
</evidence>
<sequence>MAASLHASSYGCSALGLEAPSSSRKYAVDASSSTRSFTILRSPADASPTNKTIAVGCSAYKNPQSLDGRSSGHFGGSQAW</sequence>